<name>G0H4L0_METMI</name>
<dbReference type="AlphaFoldDB" id="G0H4L0"/>
<reference evidence="1 2" key="1">
    <citation type="journal article" date="2011" name="J. Bacteriol.">
        <title>Complete Genome Sequence of a Nonculturable Methanococcus maripaludis Strain Extracted in a Metagenomic Survey of Petroleum Reservoir Fluids.</title>
        <authorList>
            <person name="Wang X."/>
            <person name="Greenfield P."/>
            <person name="Li D."/>
            <person name="Hendry P."/>
            <person name="Volk H."/>
            <person name="Sutherland T.D."/>
        </authorList>
    </citation>
    <scope>NUCLEOTIDE SEQUENCE [LARGE SCALE GENOMIC DNA]</scope>
    <source>
        <strain evidence="1 2">X1</strain>
    </source>
</reference>
<protein>
    <submittedName>
        <fullName evidence="1">Uncharacterized protein</fullName>
    </submittedName>
</protein>
<dbReference type="KEGG" id="mmd:GYY_03810"/>
<evidence type="ECO:0000313" key="1">
    <source>
        <dbReference type="EMBL" id="AEK19641.1"/>
    </source>
</evidence>
<dbReference type="HOGENOM" id="CLU_3075354_0_0_2"/>
<dbReference type="PATRIC" id="fig|1053692.7.peg.753"/>
<evidence type="ECO:0000313" key="2">
    <source>
        <dbReference type="Proteomes" id="UP000008889"/>
    </source>
</evidence>
<dbReference type="EMBL" id="CP002913">
    <property type="protein sequence ID" value="AEK19641.1"/>
    <property type="molecule type" value="Genomic_DNA"/>
</dbReference>
<dbReference type="Proteomes" id="UP000008889">
    <property type="component" value="Chromosome"/>
</dbReference>
<sequence>MFSKDLYFIFLKNRPYLIDFFKNEVEFYYLKEVFHNNLKFCEIKKFNYWYFL</sequence>
<proteinExistence type="predicted"/>
<gene>
    <name evidence="1" type="ORF">GYY_03810</name>
</gene>
<accession>G0H4L0</accession>
<organism evidence="2">
    <name type="scientific">Methanococcus maripaludis X1</name>
    <dbReference type="NCBI Taxonomy" id="1053692"/>
    <lineage>
        <taxon>Archaea</taxon>
        <taxon>Methanobacteriati</taxon>
        <taxon>Methanobacteriota</taxon>
        <taxon>Methanomada group</taxon>
        <taxon>Methanococci</taxon>
        <taxon>Methanococcales</taxon>
        <taxon>Methanococcaceae</taxon>
        <taxon>Methanococcus</taxon>
    </lineage>
</organism>